<dbReference type="InterPro" id="IPR011547">
    <property type="entry name" value="SLC26A/SulP_dom"/>
</dbReference>
<dbReference type="InterPro" id="IPR036513">
    <property type="entry name" value="STAS_dom_sf"/>
</dbReference>
<feature type="transmembrane region" description="Helical" evidence="6">
    <location>
        <begin position="80"/>
        <end position="96"/>
    </location>
</feature>
<keyword evidence="2 6" id="KW-0812">Transmembrane</keyword>
<feature type="transmembrane region" description="Helical" evidence="6">
    <location>
        <begin position="151"/>
        <end position="171"/>
    </location>
</feature>
<dbReference type="EMBL" id="CP011546">
    <property type="protein sequence ID" value="AKK12089.1"/>
    <property type="molecule type" value="Genomic_DNA"/>
</dbReference>
<evidence type="ECO:0000256" key="2">
    <source>
        <dbReference type="ARBA" id="ARBA00022692"/>
    </source>
</evidence>
<dbReference type="PATRIC" id="fig|1072256.5.peg.2091"/>
<dbReference type="AlphaFoldDB" id="A0A0G3HFJ8"/>
<dbReference type="CDD" id="cd07042">
    <property type="entry name" value="STAS_SulP_like_sulfate_transporter"/>
    <property type="match status" value="1"/>
</dbReference>
<organism evidence="8 9">
    <name type="scientific">Corynebacterium uterequi</name>
    <dbReference type="NCBI Taxonomy" id="1072256"/>
    <lineage>
        <taxon>Bacteria</taxon>
        <taxon>Bacillati</taxon>
        <taxon>Actinomycetota</taxon>
        <taxon>Actinomycetes</taxon>
        <taxon>Mycobacteriales</taxon>
        <taxon>Corynebacteriaceae</taxon>
        <taxon>Corynebacterium</taxon>
    </lineage>
</organism>
<evidence type="ECO:0000313" key="8">
    <source>
        <dbReference type="EMBL" id="AKK12089.1"/>
    </source>
</evidence>
<dbReference type="Pfam" id="PF01740">
    <property type="entry name" value="STAS"/>
    <property type="match status" value="1"/>
</dbReference>
<accession>A0A0G3HFJ8</accession>
<dbReference type="PANTHER" id="PTHR43310:SF1">
    <property type="entry name" value="SULFATE TRANSPORTER YBAR-RELATED"/>
    <property type="match status" value="1"/>
</dbReference>
<evidence type="ECO:0000256" key="6">
    <source>
        <dbReference type="SAM" id="Phobius"/>
    </source>
</evidence>
<evidence type="ECO:0000313" key="9">
    <source>
        <dbReference type="Proteomes" id="UP000035548"/>
    </source>
</evidence>
<dbReference type="Gene3D" id="3.30.750.24">
    <property type="entry name" value="STAS domain"/>
    <property type="match status" value="1"/>
</dbReference>
<feature type="domain" description="STAS" evidence="7">
    <location>
        <begin position="431"/>
        <end position="525"/>
    </location>
</feature>
<dbReference type="Proteomes" id="UP000035548">
    <property type="component" value="Chromosome"/>
</dbReference>
<evidence type="ECO:0000256" key="1">
    <source>
        <dbReference type="ARBA" id="ARBA00004141"/>
    </source>
</evidence>
<feature type="compositionally biased region" description="Basic and acidic residues" evidence="5">
    <location>
        <begin position="12"/>
        <end position="30"/>
    </location>
</feature>
<keyword evidence="3 6" id="KW-1133">Transmembrane helix</keyword>
<evidence type="ECO:0000256" key="5">
    <source>
        <dbReference type="SAM" id="MobiDB-lite"/>
    </source>
</evidence>
<dbReference type="InterPro" id="IPR052706">
    <property type="entry name" value="Membrane-Transporter-like"/>
</dbReference>
<sequence length="525" mass="55431">MAASVRPLSGPKYDDDMRPDERNSRDRLGSDAHNGVVASFRQACASPKRLRMEVLGGLVVALALIPEAISFSILAGVDPSVGLFTSVIMAIVIAFTGGRPAMISAATGAVALVVAPVARDYGLDYLVATVLLGGAMQIVLAIVGVAKLMRFVPRSVMIGFVNALGVMLFTAQLPHLIGVPWLVYPLFALGLAIMIVGPKLTKAIPAPLITIVLLSALTMAAGLRIPTVADMGALPTSLPSLFVPDVPLTMETLTIIAPYSLALAIVGLMESLMTAKLVDGLTDQHSDKTRESWGQGVANIASGLFGGMGGCAMIGQTMINTRESGARTRLSTLLAGVFLLGLLLLLGDLVGQIPMAALAAIMVMVAYGTVNWHSVHPRTLKLMPLSETIVMAVTVVATLATHNLAVGVVLGVVAAMISFARRVAHIVTVEKVEELGADDDTRTYRVRGQLFFASSNDLVYSFDYTDPAPRIRIDMSQAEVWDASTVATLDSITQKFRNHGKEVAIVGLTGPSRDRLELLTGQLEG</sequence>
<dbReference type="GO" id="GO:0016020">
    <property type="term" value="C:membrane"/>
    <property type="evidence" value="ECO:0007669"/>
    <property type="project" value="UniProtKB-SubCell"/>
</dbReference>
<feature type="transmembrane region" description="Helical" evidence="6">
    <location>
        <begin position="246"/>
        <end position="268"/>
    </location>
</feature>
<dbReference type="PANTHER" id="PTHR43310">
    <property type="entry name" value="SULFATE TRANSPORTER YBAR-RELATED"/>
    <property type="match status" value="1"/>
</dbReference>
<dbReference type="Pfam" id="PF00916">
    <property type="entry name" value="Sulfate_transp"/>
    <property type="match status" value="2"/>
</dbReference>
<reference evidence="9" key="2">
    <citation type="submission" date="2015-05" db="EMBL/GenBank/DDBJ databases">
        <title>Complete genome sequence of Corynebacterium uterequi DSM 45634, isolated from the uterus of a maiden mare.</title>
        <authorList>
            <person name="Ruckert C."/>
            <person name="Albersmeier A."/>
            <person name="Winkler A."/>
            <person name="Tauch A."/>
        </authorList>
    </citation>
    <scope>NUCLEOTIDE SEQUENCE [LARGE SCALE GENOMIC DNA]</scope>
    <source>
        <strain evidence="9">DSM 45634</strain>
    </source>
</reference>
<protein>
    <submittedName>
        <fullName evidence="8">Sulfate permease-like transporter, MFS superfamily</fullName>
    </submittedName>
</protein>
<feature type="transmembrane region" description="Helical" evidence="6">
    <location>
        <begin position="177"/>
        <end position="196"/>
    </location>
</feature>
<evidence type="ECO:0000259" key="7">
    <source>
        <dbReference type="PROSITE" id="PS50801"/>
    </source>
</evidence>
<dbReference type="STRING" id="1072256.CUTER_10625"/>
<dbReference type="PROSITE" id="PS50801">
    <property type="entry name" value="STAS"/>
    <property type="match status" value="1"/>
</dbReference>
<gene>
    <name evidence="8" type="ORF">CUTER_10625</name>
</gene>
<dbReference type="KEGG" id="cut:CUTER_10625"/>
<keyword evidence="9" id="KW-1185">Reference proteome</keyword>
<feature type="transmembrane region" description="Helical" evidence="6">
    <location>
        <begin position="125"/>
        <end position="144"/>
    </location>
</feature>
<feature type="region of interest" description="Disordered" evidence="5">
    <location>
        <begin position="1"/>
        <end position="30"/>
    </location>
</feature>
<feature type="transmembrane region" description="Helical" evidence="6">
    <location>
        <begin position="330"/>
        <end position="347"/>
    </location>
</feature>
<name>A0A0G3HFJ8_9CORY</name>
<comment type="subcellular location">
    <subcellularLocation>
        <location evidence="1">Membrane</location>
        <topology evidence="1">Multi-pass membrane protein</topology>
    </subcellularLocation>
</comment>
<proteinExistence type="predicted"/>
<evidence type="ECO:0000256" key="3">
    <source>
        <dbReference type="ARBA" id="ARBA00022989"/>
    </source>
</evidence>
<feature type="transmembrane region" description="Helical" evidence="6">
    <location>
        <begin position="353"/>
        <end position="370"/>
    </location>
</feature>
<feature type="transmembrane region" description="Helical" evidence="6">
    <location>
        <begin position="54"/>
        <end position="74"/>
    </location>
</feature>
<feature type="transmembrane region" description="Helical" evidence="6">
    <location>
        <begin position="208"/>
        <end position="226"/>
    </location>
</feature>
<evidence type="ECO:0000256" key="4">
    <source>
        <dbReference type="ARBA" id="ARBA00023136"/>
    </source>
</evidence>
<dbReference type="SUPFAM" id="SSF52091">
    <property type="entry name" value="SpoIIaa-like"/>
    <property type="match status" value="1"/>
</dbReference>
<keyword evidence="4 6" id="KW-0472">Membrane</keyword>
<dbReference type="InterPro" id="IPR002645">
    <property type="entry name" value="STAS_dom"/>
</dbReference>
<reference evidence="8 9" key="1">
    <citation type="journal article" date="2015" name="Genome Announc.">
        <title>Virulence Factor Genes Detected in the Complete Genome Sequence of Corynebacterium uterequi DSM 45634, Isolated from the Uterus of a Maiden Mare.</title>
        <authorList>
            <person name="Ruckert C."/>
            <person name="Kriete M."/>
            <person name="Jaenicke S."/>
            <person name="Winkler A."/>
            <person name="Tauch A."/>
        </authorList>
    </citation>
    <scope>NUCLEOTIDE SEQUENCE [LARGE SCALE GENOMIC DNA]</scope>
    <source>
        <strain evidence="8 9">DSM 45634</strain>
    </source>
</reference>